<sequence>MEGITDLEWAALRVQAHRAGEQVARYWPHCVSADDIEQDIMLRLLESPGSARKILDLPSEDNSQRKFLIKMGHQIASIEQRDYELYSGQYLYHLGEVRSLLEGQALTRRLDQHGITNQGAKFKAAEVDLRNALSVLADQYAEAIKRRYRDGKNPTANTERKTLSRAIEALTEHMNRSARNRTADYTDGPGTRRVLSNAQSIAVNTAAGKTLGGNDCE</sequence>
<keyword evidence="2" id="KW-1185">Reference proteome</keyword>
<organism evidence="1 2">
    <name type="scientific">Kutzneria chonburiensis</name>
    <dbReference type="NCBI Taxonomy" id="1483604"/>
    <lineage>
        <taxon>Bacteria</taxon>
        <taxon>Bacillati</taxon>
        <taxon>Actinomycetota</taxon>
        <taxon>Actinomycetes</taxon>
        <taxon>Pseudonocardiales</taxon>
        <taxon>Pseudonocardiaceae</taxon>
        <taxon>Kutzneria</taxon>
    </lineage>
</organism>
<evidence type="ECO:0000313" key="2">
    <source>
        <dbReference type="Proteomes" id="UP001589810"/>
    </source>
</evidence>
<name>A0ABV6N3A3_9PSEU</name>
<proteinExistence type="predicted"/>
<protein>
    <submittedName>
        <fullName evidence="1">Uncharacterized protein</fullName>
    </submittedName>
</protein>
<evidence type="ECO:0000313" key="1">
    <source>
        <dbReference type="EMBL" id="MFC0547075.1"/>
    </source>
</evidence>
<reference evidence="1 2" key="1">
    <citation type="submission" date="2024-09" db="EMBL/GenBank/DDBJ databases">
        <authorList>
            <person name="Sun Q."/>
            <person name="Mori K."/>
        </authorList>
    </citation>
    <scope>NUCLEOTIDE SEQUENCE [LARGE SCALE GENOMIC DNA]</scope>
    <source>
        <strain evidence="1 2">TBRC 1432</strain>
    </source>
</reference>
<accession>A0ABV6N3A3</accession>
<comment type="caution">
    <text evidence="1">The sequence shown here is derived from an EMBL/GenBank/DDBJ whole genome shotgun (WGS) entry which is preliminary data.</text>
</comment>
<dbReference type="EMBL" id="JBHLUD010000013">
    <property type="protein sequence ID" value="MFC0547075.1"/>
    <property type="molecule type" value="Genomic_DNA"/>
</dbReference>
<dbReference type="InterPro" id="IPR057899">
    <property type="entry name" value="Gp53"/>
</dbReference>
<dbReference type="Proteomes" id="UP001589810">
    <property type="component" value="Unassembled WGS sequence"/>
</dbReference>
<gene>
    <name evidence="1" type="ORF">ACFFH7_36580</name>
</gene>
<dbReference type="RefSeq" id="WP_273937307.1">
    <property type="nucleotide sequence ID" value="NZ_CP097263.1"/>
</dbReference>
<dbReference type="Pfam" id="PF25684">
    <property type="entry name" value="Mycobacteriophage_Gp53"/>
    <property type="match status" value="1"/>
</dbReference>